<dbReference type="PANTHER" id="PTHR30419:SF28">
    <property type="entry name" value="HTH-TYPE TRANSCRIPTIONAL REGULATOR BSDA"/>
    <property type="match status" value="1"/>
</dbReference>
<evidence type="ECO:0000313" key="7">
    <source>
        <dbReference type="Proteomes" id="UP000602395"/>
    </source>
</evidence>
<dbReference type="RefSeq" id="WP_190267058.1">
    <property type="nucleotide sequence ID" value="NZ_BAABAD010000004.1"/>
</dbReference>
<dbReference type="Proteomes" id="UP000602395">
    <property type="component" value="Unassembled WGS sequence"/>
</dbReference>
<dbReference type="Gene3D" id="3.40.190.290">
    <property type="match status" value="1"/>
</dbReference>
<dbReference type="EMBL" id="JACWMS010000002">
    <property type="protein sequence ID" value="MBD1320389.1"/>
    <property type="molecule type" value="Genomic_DNA"/>
</dbReference>
<sequence length="292" mass="32327">MNVHHELDWFIAIAEAENLTAAGEQARVSQPTLSRFVARLERDVGVPLFDRHGRRLVLNRFGQVYLERARRARVQLDAARREIDEMRRPARGVVRLAFLHSFGVTLVPDLIRRFRDENPQARFTLTQDAAATVVDQVIRGDADLAIVSPRPMRTDLAWFAIAEQKLALVVPSDHRFADRTTIGLAEAADEEFIVMERGFGMRRIFDELCAAADIAPTIAFSSAELATITGLVGAGLGIGVVPVDDADRSPGVVLVPLTGESREIGLTWSRPRPLPDAAERFRDFVIGSISPD</sequence>
<name>A0ABR7WC65_9ACTN</name>
<evidence type="ECO:0000259" key="5">
    <source>
        <dbReference type="PROSITE" id="PS50931"/>
    </source>
</evidence>
<keyword evidence="4" id="KW-0804">Transcription</keyword>
<evidence type="ECO:0000256" key="3">
    <source>
        <dbReference type="ARBA" id="ARBA00023125"/>
    </source>
</evidence>
<dbReference type="Pfam" id="PF03466">
    <property type="entry name" value="LysR_substrate"/>
    <property type="match status" value="1"/>
</dbReference>
<reference evidence="6 7" key="1">
    <citation type="submission" date="2020-09" db="EMBL/GenBank/DDBJ databases">
        <title>Novel species in genus Gordonia.</title>
        <authorList>
            <person name="Zhang G."/>
        </authorList>
    </citation>
    <scope>NUCLEOTIDE SEQUENCE [LARGE SCALE GENOMIC DNA]</scope>
    <source>
        <strain evidence="6 7">ON-33</strain>
    </source>
</reference>
<evidence type="ECO:0000256" key="1">
    <source>
        <dbReference type="ARBA" id="ARBA00009437"/>
    </source>
</evidence>
<evidence type="ECO:0000256" key="4">
    <source>
        <dbReference type="ARBA" id="ARBA00023163"/>
    </source>
</evidence>
<dbReference type="SUPFAM" id="SSF46785">
    <property type="entry name" value="Winged helix' DNA-binding domain"/>
    <property type="match status" value="1"/>
</dbReference>
<evidence type="ECO:0000313" key="6">
    <source>
        <dbReference type="EMBL" id="MBD1320389.1"/>
    </source>
</evidence>
<keyword evidence="2" id="KW-0805">Transcription regulation</keyword>
<dbReference type="InterPro" id="IPR036390">
    <property type="entry name" value="WH_DNA-bd_sf"/>
</dbReference>
<dbReference type="PANTHER" id="PTHR30419">
    <property type="entry name" value="HTH-TYPE TRANSCRIPTIONAL REGULATOR YBHD"/>
    <property type="match status" value="1"/>
</dbReference>
<dbReference type="InterPro" id="IPR005119">
    <property type="entry name" value="LysR_subst-bd"/>
</dbReference>
<feature type="domain" description="HTH lysR-type" evidence="5">
    <location>
        <begin position="1"/>
        <end position="59"/>
    </location>
</feature>
<dbReference type="InterPro" id="IPR036388">
    <property type="entry name" value="WH-like_DNA-bd_sf"/>
</dbReference>
<proteinExistence type="inferred from homology"/>
<dbReference type="PROSITE" id="PS50931">
    <property type="entry name" value="HTH_LYSR"/>
    <property type="match status" value="1"/>
</dbReference>
<comment type="caution">
    <text evidence="6">The sequence shown here is derived from an EMBL/GenBank/DDBJ whole genome shotgun (WGS) entry which is preliminary data.</text>
</comment>
<dbReference type="Pfam" id="PF00126">
    <property type="entry name" value="HTH_1"/>
    <property type="match status" value="1"/>
</dbReference>
<protein>
    <submittedName>
        <fullName evidence="6">LysR family transcriptional regulator</fullName>
    </submittedName>
</protein>
<evidence type="ECO:0000256" key="2">
    <source>
        <dbReference type="ARBA" id="ARBA00023015"/>
    </source>
</evidence>
<dbReference type="CDD" id="cd08434">
    <property type="entry name" value="PBP2_GltC_like"/>
    <property type="match status" value="1"/>
</dbReference>
<dbReference type="InterPro" id="IPR050950">
    <property type="entry name" value="HTH-type_LysR_regulators"/>
</dbReference>
<keyword evidence="3" id="KW-0238">DNA-binding</keyword>
<dbReference type="Gene3D" id="1.10.10.10">
    <property type="entry name" value="Winged helix-like DNA-binding domain superfamily/Winged helix DNA-binding domain"/>
    <property type="match status" value="1"/>
</dbReference>
<dbReference type="PRINTS" id="PR00039">
    <property type="entry name" value="HTHLYSR"/>
</dbReference>
<comment type="similarity">
    <text evidence="1">Belongs to the LysR transcriptional regulatory family.</text>
</comment>
<dbReference type="InterPro" id="IPR000847">
    <property type="entry name" value="LysR_HTH_N"/>
</dbReference>
<organism evidence="6 7">
    <name type="scientific">Gordonia hankookensis</name>
    <dbReference type="NCBI Taxonomy" id="589403"/>
    <lineage>
        <taxon>Bacteria</taxon>
        <taxon>Bacillati</taxon>
        <taxon>Actinomycetota</taxon>
        <taxon>Actinomycetes</taxon>
        <taxon>Mycobacteriales</taxon>
        <taxon>Gordoniaceae</taxon>
        <taxon>Gordonia</taxon>
    </lineage>
</organism>
<gene>
    <name evidence="6" type="ORF">IDF66_12430</name>
</gene>
<dbReference type="SUPFAM" id="SSF53850">
    <property type="entry name" value="Periplasmic binding protein-like II"/>
    <property type="match status" value="1"/>
</dbReference>
<keyword evidence="7" id="KW-1185">Reference proteome</keyword>
<accession>A0ABR7WC65</accession>